<dbReference type="AlphaFoldDB" id="A0A381UTW9"/>
<dbReference type="SMART" id="SM00493">
    <property type="entry name" value="TOPRIM"/>
    <property type="match status" value="1"/>
</dbReference>
<dbReference type="HAMAP" id="MF_00017">
    <property type="entry name" value="RecR"/>
    <property type="match status" value="1"/>
</dbReference>
<dbReference type="Pfam" id="PF13662">
    <property type="entry name" value="Toprim_4"/>
    <property type="match status" value="1"/>
</dbReference>
<protein>
    <recommendedName>
        <fullName evidence="7">Toprim domain-containing protein</fullName>
    </recommendedName>
</protein>
<dbReference type="GO" id="GO:0008270">
    <property type="term" value="F:zinc ion binding"/>
    <property type="evidence" value="ECO:0007669"/>
    <property type="project" value="UniProtKB-KW"/>
</dbReference>
<keyword evidence="5" id="KW-0233">DNA recombination</keyword>
<dbReference type="PANTHER" id="PTHR30446">
    <property type="entry name" value="RECOMBINATION PROTEIN RECR"/>
    <property type="match status" value="1"/>
</dbReference>
<dbReference type="InterPro" id="IPR006171">
    <property type="entry name" value="TOPRIM_dom"/>
</dbReference>
<evidence type="ECO:0000256" key="1">
    <source>
        <dbReference type="ARBA" id="ARBA00022723"/>
    </source>
</evidence>
<dbReference type="EMBL" id="UINC01006989">
    <property type="protein sequence ID" value="SVA30807.1"/>
    <property type="molecule type" value="Genomic_DNA"/>
</dbReference>
<organism evidence="8">
    <name type="scientific">marine metagenome</name>
    <dbReference type="NCBI Taxonomy" id="408172"/>
    <lineage>
        <taxon>unclassified sequences</taxon>
        <taxon>metagenomes</taxon>
        <taxon>ecological metagenomes</taxon>
    </lineage>
</organism>
<dbReference type="PROSITE" id="PS50880">
    <property type="entry name" value="TOPRIM"/>
    <property type="match status" value="1"/>
</dbReference>
<evidence type="ECO:0000256" key="3">
    <source>
        <dbReference type="ARBA" id="ARBA00022771"/>
    </source>
</evidence>
<evidence type="ECO:0000256" key="6">
    <source>
        <dbReference type="ARBA" id="ARBA00023204"/>
    </source>
</evidence>
<dbReference type="InterPro" id="IPR034137">
    <property type="entry name" value="TOPRIM_RecR"/>
</dbReference>
<reference evidence="8" key="1">
    <citation type="submission" date="2018-05" db="EMBL/GenBank/DDBJ databases">
        <authorList>
            <person name="Lanie J.A."/>
            <person name="Ng W.-L."/>
            <person name="Kazmierczak K.M."/>
            <person name="Andrzejewski T.M."/>
            <person name="Davidsen T.M."/>
            <person name="Wayne K.J."/>
            <person name="Tettelin H."/>
            <person name="Glass J.I."/>
            <person name="Rusch D."/>
            <person name="Podicherti R."/>
            <person name="Tsui H.-C.T."/>
            <person name="Winkler M.E."/>
        </authorList>
    </citation>
    <scope>NUCLEOTIDE SEQUENCE</scope>
</reference>
<dbReference type="Gene3D" id="6.10.250.240">
    <property type="match status" value="1"/>
</dbReference>
<evidence type="ECO:0000259" key="7">
    <source>
        <dbReference type="PROSITE" id="PS50880"/>
    </source>
</evidence>
<keyword evidence="3" id="KW-0863">Zinc-finger</keyword>
<evidence type="ECO:0000313" key="8">
    <source>
        <dbReference type="EMBL" id="SVA30807.1"/>
    </source>
</evidence>
<dbReference type="Pfam" id="PF21175">
    <property type="entry name" value="RecR_C"/>
    <property type="match status" value="1"/>
</dbReference>
<feature type="non-terminal residue" evidence="8">
    <location>
        <position position="1"/>
    </location>
</feature>
<evidence type="ECO:0000256" key="4">
    <source>
        <dbReference type="ARBA" id="ARBA00022833"/>
    </source>
</evidence>
<dbReference type="SUPFAM" id="SSF111304">
    <property type="entry name" value="Recombination protein RecR"/>
    <property type="match status" value="1"/>
</dbReference>
<dbReference type="Gene3D" id="3.40.1360.10">
    <property type="match status" value="1"/>
</dbReference>
<evidence type="ECO:0000256" key="5">
    <source>
        <dbReference type="ARBA" id="ARBA00023172"/>
    </source>
</evidence>
<dbReference type="GO" id="GO:0006281">
    <property type="term" value="P:DNA repair"/>
    <property type="evidence" value="ECO:0007669"/>
    <property type="project" value="UniProtKB-KW"/>
</dbReference>
<evidence type="ECO:0000256" key="2">
    <source>
        <dbReference type="ARBA" id="ARBA00022763"/>
    </source>
</evidence>
<dbReference type="PANTHER" id="PTHR30446:SF0">
    <property type="entry name" value="RECOMBINATION PROTEIN RECR"/>
    <property type="match status" value="1"/>
</dbReference>
<feature type="domain" description="Toprim" evidence="7">
    <location>
        <begin position="81"/>
        <end position="174"/>
    </location>
</feature>
<dbReference type="InterPro" id="IPR023627">
    <property type="entry name" value="Rcmb_RecR"/>
</dbReference>
<keyword evidence="2" id="KW-0227">DNA damage</keyword>
<keyword evidence="4" id="KW-0862">Zinc</keyword>
<accession>A0A381UTW9</accession>
<dbReference type="Pfam" id="PF02132">
    <property type="entry name" value="RecR_ZnF"/>
    <property type="match status" value="1"/>
</dbReference>
<dbReference type="InterPro" id="IPR000093">
    <property type="entry name" value="DNA_Rcmb_RecR"/>
</dbReference>
<dbReference type="Gene3D" id="1.10.8.420">
    <property type="entry name" value="RecR Domain 1"/>
    <property type="match status" value="1"/>
</dbReference>
<gene>
    <name evidence="8" type="ORF">METZ01_LOCUS83661</name>
</gene>
<keyword evidence="1" id="KW-0479">Metal-binding</keyword>
<dbReference type="GO" id="GO:0006310">
    <property type="term" value="P:DNA recombination"/>
    <property type="evidence" value="ECO:0007669"/>
    <property type="project" value="UniProtKB-KW"/>
</dbReference>
<proteinExistence type="inferred from homology"/>
<dbReference type="CDD" id="cd01025">
    <property type="entry name" value="TOPRIM_recR"/>
    <property type="match status" value="1"/>
</dbReference>
<dbReference type="InterPro" id="IPR015967">
    <property type="entry name" value="Rcmb_RecR_Znf"/>
</dbReference>
<keyword evidence="6" id="KW-0234">DNA repair</keyword>
<sequence length="197" mass="21677">VQSLPDSANRLIDEFSRLPGIGRKTAQRLAFHLLNSEKETVYRLSDALKDVKIKVQNCSLCHGITEDDPCKICGDVKRDDHFLCIVENAHDIFIFEKTNSFRGKYHVLGGALSPLDGIGPDDLNVDSLVRRIQPGMEIILATNPSVEGETTALYLAKVLAEKDVTVSRLARGIPVGGDLEYVDEATLIRAMEGRTSV</sequence>
<dbReference type="NCBIfam" id="TIGR00615">
    <property type="entry name" value="recR"/>
    <property type="match status" value="1"/>
</dbReference>
<name>A0A381UTW9_9ZZZZ</name>
<dbReference type="GO" id="GO:0003677">
    <property type="term" value="F:DNA binding"/>
    <property type="evidence" value="ECO:0007669"/>
    <property type="project" value="InterPro"/>
</dbReference>
<dbReference type="PROSITE" id="PS01300">
    <property type="entry name" value="RECR"/>
    <property type="match status" value="1"/>
</dbReference>
<dbReference type="Pfam" id="PF21176">
    <property type="entry name" value="RecR_HhH"/>
    <property type="match status" value="1"/>
</dbReference>